<feature type="compositionally biased region" description="Basic and acidic residues" evidence="1">
    <location>
        <begin position="230"/>
        <end position="239"/>
    </location>
</feature>
<feature type="region of interest" description="Disordered" evidence="1">
    <location>
        <begin position="174"/>
        <end position="195"/>
    </location>
</feature>
<dbReference type="HOGENOM" id="CLU_1056311_0_0_11"/>
<reference evidence="3" key="2">
    <citation type="submission" date="2012-02" db="EMBL/GenBank/DDBJ databases">
        <title>Complete genome sequence of Blastococcus saxobsidens strain DD2.</title>
        <authorList>
            <person name="Genoscope."/>
        </authorList>
    </citation>
    <scope>NUCLEOTIDE SEQUENCE [LARGE SCALE GENOMIC DNA]</scope>
    <source>
        <strain evidence="3">DD2</strain>
    </source>
</reference>
<name>H6RRM4_BLASD</name>
<sequence length="263" mass="27638">MPHSWSLNAGDGMVMRRAHASWRPCTTGSSRPIPGCTTSGRDAGGSPPRHTCRSSGHRTAGSSGRCTGTRRGGATPPFRTCTCTPSVATINSSRRDRPWSRRCSGASRWAPSRRTLTGAPCSRVRGHPPSIPVLVRGAAVTDRLRLTSTGGATDTGSTHRPLHEQPGQFHFAGFPTTRPTPVAPGGGGVGRRPIPKGRAALFRRPALPDTIPWAVGEAVLPGPPPARAHGHGDRGHRGGLDGGQSAFSPHSVRRTSSRDPPRP</sequence>
<dbReference type="KEGG" id="bsd:BLASA_0714"/>
<evidence type="ECO:0000313" key="3">
    <source>
        <dbReference type="Proteomes" id="UP000007517"/>
    </source>
</evidence>
<keyword evidence="3" id="KW-1185">Reference proteome</keyword>
<proteinExistence type="predicted"/>
<gene>
    <name evidence="2" type="ordered locus">BLASA_0714</name>
</gene>
<reference evidence="2 3" key="1">
    <citation type="journal article" date="2012" name="J. Bacteriol.">
        <title>Genome Sequence of Blastococcus saxobsidens DD2, a Stone-Inhabiting Bacterium.</title>
        <authorList>
            <person name="Chouaia B."/>
            <person name="Crotti E."/>
            <person name="Brusetti L."/>
            <person name="Daffonchio D."/>
            <person name="Essoussi I."/>
            <person name="Nouioui I."/>
            <person name="Sbissi I."/>
            <person name="Ghodhbane-Gtari F."/>
            <person name="Gtari M."/>
            <person name="Vacherie B."/>
            <person name="Barbe V."/>
            <person name="Medigue C."/>
            <person name="Gury J."/>
            <person name="Pujic P."/>
            <person name="Normand P."/>
        </authorList>
    </citation>
    <scope>NUCLEOTIDE SEQUENCE [LARGE SCALE GENOMIC DNA]</scope>
    <source>
        <strain evidence="2 3">DD2</strain>
    </source>
</reference>
<feature type="region of interest" description="Disordered" evidence="1">
    <location>
        <begin position="217"/>
        <end position="263"/>
    </location>
</feature>
<feature type="region of interest" description="Disordered" evidence="1">
    <location>
        <begin position="22"/>
        <end position="71"/>
    </location>
</feature>
<evidence type="ECO:0000256" key="1">
    <source>
        <dbReference type="SAM" id="MobiDB-lite"/>
    </source>
</evidence>
<feature type="compositionally biased region" description="Polar residues" evidence="1">
    <location>
        <begin position="24"/>
        <end position="40"/>
    </location>
</feature>
<dbReference type="AlphaFoldDB" id="H6RRM4"/>
<feature type="compositionally biased region" description="Low complexity" evidence="1">
    <location>
        <begin position="58"/>
        <end position="71"/>
    </location>
</feature>
<accession>H6RRM4</accession>
<protein>
    <submittedName>
        <fullName evidence="2">Uncharacterized protein</fullName>
    </submittedName>
</protein>
<organism evidence="2 3">
    <name type="scientific">Blastococcus saxobsidens (strain DD2)</name>
    <dbReference type="NCBI Taxonomy" id="1146883"/>
    <lineage>
        <taxon>Bacteria</taxon>
        <taxon>Bacillati</taxon>
        <taxon>Actinomycetota</taxon>
        <taxon>Actinomycetes</taxon>
        <taxon>Geodermatophilales</taxon>
        <taxon>Geodermatophilaceae</taxon>
        <taxon>Blastococcus</taxon>
    </lineage>
</organism>
<dbReference type="Proteomes" id="UP000007517">
    <property type="component" value="Chromosome"/>
</dbReference>
<evidence type="ECO:0000313" key="2">
    <source>
        <dbReference type="EMBL" id="CCG01667.1"/>
    </source>
</evidence>
<dbReference type="EMBL" id="FO117623">
    <property type="protein sequence ID" value="CCG01667.1"/>
    <property type="molecule type" value="Genomic_DNA"/>
</dbReference>